<dbReference type="EMBL" id="LR798255">
    <property type="protein sequence ID" value="CAB5217901.1"/>
    <property type="molecule type" value="Genomic_DNA"/>
</dbReference>
<name>A0A6J7WIV3_9CAUD</name>
<organism evidence="1">
    <name type="scientific">uncultured Caudovirales phage</name>
    <dbReference type="NCBI Taxonomy" id="2100421"/>
    <lineage>
        <taxon>Viruses</taxon>
        <taxon>Duplodnaviria</taxon>
        <taxon>Heunggongvirae</taxon>
        <taxon>Uroviricota</taxon>
        <taxon>Caudoviricetes</taxon>
        <taxon>Peduoviridae</taxon>
        <taxon>Maltschvirus</taxon>
        <taxon>Maltschvirus maltsch</taxon>
    </lineage>
</organism>
<evidence type="ECO:0000313" key="1">
    <source>
        <dbReference type="EMBL" id="CAB5217901.1"/>
    </source>
</evidence>
<dbReference type="InterPro" id="IPR010064">
    <property type="entry name" value="HK97-gp10_tail"/>
</dbReference>
<accession>A0A6J7WIV3</accession>
<reference evidence="1" key="1">
    <citation type="submission" date="2020-05" db="EMBL/GenBank/DDBJ databases">
        <authorList>
            <person name="Chiriac C."/>
            <person name="Salcher M."/>
            <person name="Ghai R."/>
            <person name="Kavagutti S V."/>
        </authorList>
    </citation>
    <scope>NUCLEOTIDE SEQUENCE</scope>
</reference>
<proteinExistence type="predicted"/>
<sequence>MAKVRFSIDDEAQIEKLFMDFPGEIETEISQGISFMMNQIAQDAMGSVKVDTGSLQRSIKAGSDGKGSAYVSAGGGTNDRTGRAIVYAPYVEFGTGGSYSILSSTSNVFYNLQNYASLFQRGGQVNLPSRPFLFNNAANRLREFVAKYGESLKR</sequence>
<protein>
    <submittedName>
        <fullName evidence="1">Bacteriophage HK97-gp10, putative tail-component</fullName>
    </submittedName>
</protein>
<dbReference type="Pfam" id="PF04883">
    <property type="entry name" value="HK97-gp10_like"/>
    <property type="match status" value="1"/>
</dbReference>
<gene>
    <name evidence="1" type="ORF">UFOVP203_28</name>
</gene>